<dbReference type="Proteomes" id="UP000315628">
    <property type="component" value="Unassembled WGS sequence"/>
</dbReference>
<protein>
    <submittedName>
        <fullName evidence="2">Excisionase family DNA binding protein</fullName>
    </submittedName>
</protein>
<gene>
    <name evidence="2" type="ORF">FB557_2807</name>
</gene>
<evidence type="ECO:0000313" key="3">
    <source>
        <dbReference type="Proteomes" id="UP000315628"/>
    </source>
</evidence>
<dbReference type="AlphaFoldDB" id="A0A560W5Y8"/>
<dbReference type="Gene3D" id="1.10.10.10">
    <property type="entry name" value="Winged helix-like DNA-binding domain superfamily/Winged helix DNA-binding domain"/>
    <property type="match status" value="1"/>
</dbReference>
<name>A0A560W5Y8_9MICO</name>
<dbReference type="EMBL" id="VIUW01000006">
    <property type="protein sequence ID" value="TWD13040.1"/>
    <property type="molecule type" value="Genomic_DNA"/>
</dbReference>
<reference evidence="2 3" key="1">
    <citation type="submission" date="2019-06" db="EMBL/GenBank/DDBJ databases">
        <title>Sequencing the genomes of 1000 actinobacteria strains.</title>
        <authorList>
            <person name="Klenk H.-P."/>
        </authorList>
    </citation>
    <scope>NUCLEOTIDE SEQUENCE [LARGE SCALE GENOMIC DNA]</scope>
    <source>
        <strain evidence="2 3">DSM 18935</strain>
    </source>
</reference>
<feature type="domain" description="Helix-turn-helix" evidence="1">
    <location>
        <begin position="20"/>
        <end position="69"/>
    </location>
</feature>
<proteinExistence type="predicted"/>
<dbReference type="InterPro" id="IPR041657">
    <property type="entry name" value="HTH_17"/>
</dbReference>
<sequence length="71" mass="8037">MGLLMASRLDDLFAPYGEHLTTKELGEIFGVSEPTVRRWLASGVIPAYKVGTSWVILAAEVRDWMEEQRNQ</sequence>
<dbReference type="GO" id="GO:0003677">
    <property type="term" value="F:DNA binding"/>
    <property type="evidence" value="ECO:0007669"/>
    <property type="project" value="InterPro"/>
</dbReference>
<dbReference type="InterPro" id="IPR009061">
    <property type="entry name" value="DNA-bd_dom_put_sf"/>
</dbReference>
<dbReference type="InterPro" id="IPR036388">
    <property type="entry name" value="WH-like_DNA-bd_sf"/>
</dbReference>
<dbReference type="Pfam" id="PF12728">
    <property type="entry name" value="HTH_17"/>
    <property type="match status" value="1"/>
</dbReference>
<dbReference type="NCBIfam" id="TIGR01764">
    <property type="entry name" value="excise"/>
    <property type="match status" value="1"/>
</dbReference>
<comment type="caution">
    <text evidence="2">The sequence shown here is derived from an EMBL/GenBank/DDBJ whole genome shotgun (WGS) entry which is preliminary data.</text>
</comment>
<organism evidence="2 3">
    <name type="scientific">Marihabitans asiaticum</name>
    <dbReference type="NCBI Taxonomy" id="415218"/>
    <lineage>
        <taxon>Bacteria</taxon>
        <taxon>Bacillati</taxon>
        <taxon>Actinomycetota</taxon>
        <taxon>Actinomycetes</taxon>
        <taxon>Micrococcales</taxon>
        <taxon>Intrasporangiaceae</taxon>
        <taxon>Marihabitans</taxon>
    </lineage>
</organism>
<accession>A0A560W5Y8</accession>
<evidence type="ECO:0000259" key="1">
    <source>
        <dbReference type="Pfam" id="PF12728"/>
    </source>
</evidence>
<dbReference type="OrthoDB" id="4871899at2"/>
<dbReference type="InterPro" id="IPR010093">
    <property type="entry name" value="SinI_DNA-bd"/>
</dbReference>
<dbReference type="SUPFAM" id="SSF46955">
    <property type="entry name" value="Putative DNA-binding domain"/>
    <property type="match status" value="1"/>
</dbReference>
<keyword evidence="3" id="KW-1185">Reference proteome</keyword>
<evidence type="ECO:0000313" key="2">
    <source>
        <dbReference type="EMBL" id="TWD13040.1"/>
    </source>
</evidence>